<organism evidence="1 2">
    <name type="scientific">Stackebrandtia albiflava</name>
    <dbReference type="NCBI Taxonomy" id="406432"/>
    <lineage>
        <taxon>Bacteria</taxon>
        <taxon>Bacillati</taxon>
        <taxon>Actinomycetota</taxon>
        <taxon>Actinomycetes</taxon>
        <taxon>Glycomycetales</taxon>
        <taxon>Glycomycetaceae</taxon>
        <taxon>Stackebrandtia</taxon>
    </lineage>
</organism>
<keyword evidence="2" id="KW-1185">Reference proteome</keyword>
<dbReference type="RefSeq" id="WP_147144688.1">
    <property type="nucleotide sequence ID" value="NZ_BAABIJ010000008.1"/>
</dbReference>
<dbReference type="OrthoDB" id="3846417at2"/>
<evidence type="ECO:0000313" key="2">
    <source>
        <dbReference type="Proteomes" id="UP000321617"/>
    </source>
</evidence>
<dbReference type="AlphaFoldDB" id="A0A562ULA1"/>
<reference evidence="1 2" key="1">
    <citation type="journal article" date="2013" name="Stand. Genomic Sci.">
        <title>Genomic Encyclopedia of Type Strains, Phase I: The one thousand microbial genomes (KMG-I) project.</title>
        <authorList>
            <person name="Kyrpides N.C."/>
            <person name="Woyke T."/>
            <person name="Eisen J.A."/>
            <person name="Garrity G."/>
            <person name="Lilburn T.G."/>
            <person name="Beck B.J."/>
            <person name="Whitman W.B."/>
            <person name="Hugenholtz P."/>
            <person name="Klenk H.P."/>
        </authorList>
    </citation>
    <scope>NUCLEOTIDE SEQUENCE [LARGE SCALE GENOMIC DNA]</scope>
    <source>
        <strain evidence="1 2">DSM 45044</strain>
    </source>
</reference>
<dbReference type="EMBL" id="VLLL01000013">
    <property type="protein sequence ID" value="TWJ06387.1"/>
    <property type="molecule type" value="Genomic_DNA"/>
</dbReference>
<sequence length="719" mass="78119">MVSYGELKNFQRSALATAAEAARNTGRGLDLQADLIRDHARQRTKYWPAGDDAVASGGTLAATADPIEVQGENFRRADQVLDQLAETLAREKSNLQHMVAWAEGNWLKVAENAGPGDAGYSVFWDDAALDASFKSGPFGPALSGLPNPNDPRVSDPHRPAEVRDRIDAILERATDADRLAATELYTGGEPRDVRLRPGIVDGDVRDGEEAAAILAKAHKDKLGKDDMLRLQELLKENQHDNQFADTLLTKLGARGFLQAYANVVFQDGDVNVLQPASSNLLALGTDPKSRYPLSEAWKNEFTAALGDNIDINAGMGFKHGSSIGAPLLEHGDFDPIFLADAVGALYKPGSRHHREEVLDATVDNSVFESGLLALRDNPEAATRFFNTDLNRIDQLVKLLNTGPVRYDANLLGDVLQAADTSMTPGSTTPTSSPTDETARVAARLIKLAVENPARFESPTGRARDMLDNLVEITSVYMRDLYHVALGPTSSKPWAPQLDANSLRLEAAKHPEGRALTSQESLYQLLQIIGHNPDLAGRIAAEADKVAGEVVGKAAKLHGGDEILFAFQPLGRIFGELTYGNLEAARDDEIRESNAKYWWRGPIFETFKFAGGAIPGMVGGYLYGTGIDIVDKVTEPDPSDAITAAQTKLHDQWEQLLKAETNPEIGLLKPIPEADRARLWGNAVTLFLGEYRMTITNRDVEGYQTINPPNRDSDDPPPAG</sequence>
<accession>A0A562ULA1</accession>
<dbReference type="Proteomes" id="UP000321617">
    <property type="component" value="Unassembled WGS sequence"/>
</dbReference>
<comment type="caution">
    <text evidence="1">The sequence shown here is derived from an EMBL/GenBank/DDBJ whole genome shotgun (WGS) entry which is preliminary data.</text>
</comment>
<protein>
    <submittedName>
        <fullName evidence="1">Uncharacterized protein</fullName>
    </submittedName>
</protein>
<gene>
    <name evidence="1" type="ORF">LX16_5351</name>
</gene>
<name>A0A562ULA1_9ACTN</name>
<proteinExistence type="predicted"/>
<evidence type="ECO:0000313" key="1">
    <source>
        <dbReference type="EMBL" id="TWJ06387.1"/>
    </source>
</evidence>